<dbReference type="PROSITE" id="PS51770">
    <property type="entry name" value="HOTDOG_ACOT"/>
    <property type="match status" value="2"/>
</dbReference>
<dbReference type="Proteomes" id="UP000320762">
    <property type="component" value="Unassembled WGS sequence"/>
</dbReference>
<evidence type="ECO:0000259" key="5">
    <source>
        <dbReference type="PROSITE" id="PS51770"/>
    </source>
</evidence>
<dbReference type="AlphaFoldDB" id="A0A550CGC1"/>
<sequence length="378" mass="41665">MTDSYCEIVLPFSEEPDLVDRYTNASGGIRTGKLMEHLDSLAGSIAYKHMLGPSATSVGPIEEAGFYLVTAAVDRLDMLGRLDPTRDLRISGMVIYTGKSSMEVSVKMASMGARKDGKDETVLLGRFSMVCLSAETNRGTPVNPLVTATPEEMELRAMGEAIKIRRSSIALQSLDRVPPTKAEADALHQLYLKHGDPEYNPRVVFSSSNTSDADESVWMSDSRLEKTQLMFPQVRNLHNKVFGGYLMRLAYELGFASASLFCRGPIRFFSLDGISFAKPVPIGSILRLKSWVLHSASTPDHPVLVHVGVTANVVDVRTGKEETTNEFRFTWSREDGPPLNRTLVPRTYGEAMLWLEGGRALQTGLEIRASRERKSASA</sequence>
<dbReference type="SUPFAM" id="SSF54637">
    <property type="entry name" value="Thioesterase/thiol ester dehydrase-isomerase"/>
    <property type="match status" value="2"/>
</dbReference>
<evidence type="ECO:0000256" key="3">
    <source>
        <dbReference type="ARBA" id="ARBA00022801"/>
    </source>
</evidence>
<gene>
    <name evidence="6" type="ORF">BD626DRAFT_402134</name>
</gene>
<evidence type="ECO:0000313" key="6">
    <source>
        <dbReference type="EMBL" id="TRM63726.1"/>
    </source>
</evidence>
<dbReference type="GO" id="GO:0047617">
    <property type="term" value="F:fatty acyl-CoA hydrolase activity"/>
    <property type="evidence" value="ECO:0007669"/>
    <property type="project" value="TreeGrafter"/>
</dbReference>
<reference evidence="6 7" key="1">
    <citation type="journal article" date="2019" name="New Phytol.">
        <title>Comparative genomics reveals unique wood-decay strategies and fruiting body development in the Schizophyllaceae.</title>
        <authorList>
            <person name="Almasi E."/>
            <person name="Sahu N."/>
            <person name="Krizsan K."/>
            <person name="Balint B."/>
            <person name="Kovacs G.M."/>
            <person name="Kiss B."/>
            <person name="Cseklye J."/>
            <person name="Drula E."/>
            <person name="Henrissat B."/>
            <person name="Nagy I."/>
            <person name="Chovatia M."/>
            <person name="Adam C."/>
            <person name="LaButti K."/>
            <person name="Lipzen A."/>
            <person name="Riley R."/>
            <person name="Grigoriev I.V."/>
            <person name="Nagy L.G."/>
        </authorList>
    </citation>
    <scope>NUCLEOTIDE SEQUENCE [LARGE SCALE GENOMIC DNA]</scope>
    <source>
        <strain evidence="6 7">NL-1724</strain>
    </source>
</reference>
<feature type="domain" description="HotDog ACOT-type" evidence="5">
    <location>
        <begin position="4"/>
        <end position="135"/>
    </location>
</feature>
<dbReference type="PANTHER" id="PTHR12655:SF0">
    <property type="entry name" value="ACYL-COENZYME A THIOESTERASE 9, MITOCHONDRIAL"/>
    <property type="match status" value="1"/>
</dbReference>
<accession>A0A550CGC1</accession>
<protein>
    <submittedName>
        <fullName evidence="6">HotDog domain-containing protein</fullName>
    </submittedName>
</protein>
<dbReference type="CDD" id="cd03442">
    <property type="entry name" value="BFIT_BACH"/>
    <property type="match status" value="2"/>
</dbReference>
<keyword evidence="3" id="KW-0378">Hydrolase</keyword>
<proteinExistence type="inferred from homology"/>
<comment type="similarity">
    <text evidence="1">Belongs to the acyl coenzyme A hydrolase family.</text>
</comment>
<dbReference type="GO" id="GO:0006637">
    <property type="term" value="P:acyl-CoA metabolic process"/>
    <property type="evidence" value="ECO:0007669"/>
    <property type="project" value="TreeGrafter"/>
</dbReference>
<dbReference type="GO" id="GO:0005739">
    <property type="term" value="C:mitochondrion"/>
    <property type="evidence" value="ECO:0007669"/>
    <property type="project" value="TreeGrafter"/>
</dbReference>
<name>A0A550CGC1_9AGAR</name>
<dbReference type="OrthoDB" id="331699at2759"/>
<dbReference type="Gene3D" id="3.10.129.10">
    <property type="entry name" value="Hotdog Thioesterase"/>
    <property type="match status" value="2"/>
</dbReference>
<keyword evidence="7" id="KW-1185">Reference proteome</keyword>
<dbReference type="InterPro" id="IPR033120">
    <property type="entry name" value="HOTDOG_ACOT"/>
</dbReference>
<comment type="caution">
    <text evidence="6">The sequence shown here is derived from an EMBL/GenBank/DDBJ whole genome shotgun (WGS) entry which is preliminary data.</text>
</comment>
<organism evidence="6 7">
    <name type="scientific">Schizophyllum amplum</name>
    <dbReference type="NCBI Taxonomy" id="97359"/>
    <lineage>
        <taxon>Eukaryota</taxon>
        <taxon>Fungi</taxon>
        <taxon>Dikarya</taxon>
        <taxon>Basidiomycota</taxon>
        <taxon>Agaricomycotina</taxon>
        <taxon>Agaricomycetes</taxon>
        <taxon>Agaricomycetidae</taxon>
        <taxon>Agaricales</taxon>
        <taxon>Schizophyllaceae</taxon>
        <taxon>Schizophyllum</taxon>
    </lineage>
</organism>
<dbReference type="EMBL" id="VDMD01000009">
    <property type="protein sequence ID" value="TRM63726.1"/>
    <property type="molecule type" value="Genomic_DNA"/>
</dbReference>
<evidence type="ECO:0000256" key="4">
    <source>
        <dbReference type="ARBA" id="ARBA00022946"/>
    </source>
</evidence>
<evidence type="ECO:0000256" key="1">
    <source>
        <dbReference type="ARBA" id="ARBA00010458"/>
    </source>
</evidence>
<evidence type="ECO:0000313" key="7">
    <source>
        <dbReference type="Proteomes" id="UP000320762"/>
    </source>
</evidence>
<feature type="domain" description="HotDog ACOT-type" evidence="5">
    <location>
        <begin position="220"/>
        <end position="337"/>
    </location>
</feature>
<dbReference type="PANTHER" id="PTHR12655">
    <property type="entry name" value="ACYL-COA THIOESTERASE"/>
    <property type="match status" value="1"/>
</dbReference>
<evidence type="ECO:0000256" key="2">
    <source>
        <dbReference type="ARBA" id="ARBA00022737"/>
    </source>
</evidence>
<dbReference type="InterPro" id="IPR029069">
    <property type="entry name" value="HotDog_dom_sf"/>
</dbReference>
<keyword evidence="2" id="KW-0677">Repeat</keyword>
<dbReference type="STRING" id="97359.A0A550CGC1"/>
<keyword evidence="4" id="KW-0809">Transit peptide</keyword>